<accession>A0ABU5LHI3</accession>
<proteinExistence type="predicted"/>
<dbReference type="InterPro" id="IPR051474">
    <property type="entry name" value="Anti-sigma-K/W_factor"/>
</dbReference>
<keyword evidence="1" id="KW-1133">Transmembrane helix</keyword>
<comment type="caution">
    <text evidence="3">The sequence shown here is derived from an EMBL/GenBank/DDBJ whole genome shotgun (WGS) entry which is preliminary data.</text>
</comment>
<gene>
    <name evidence="3" type="ORF">N4G40_12840</name>
</gene>
<dbReference type="PANTHER" id="PTHR37461">
    <property type="entry name" value="ANTI-SIGMA-K FACTOR RSKA"/>
    <property type="match status" value="1"/>
</dbReference>
<protein>
    <submittedName>
        <fullName evidence="3">Anti-sigma factor</fullName>
    </submittedName>
</protein>
<feature type="domain" description="Anti-sigma K factor RskA C-terminal" evidence="2">
    <location>
        <begin position="89"/>
        <end position="209"/>
    </location>
</feature>
<keyword evidence="4" id="KW-1185">Reference proteome</keyword>
<dbReference type="EMBL" id="JAOBTT010000001">
    <property type="protein sequence ID" value="MDZ7279145.1"/>
    <property type="molecule type" value="Genomic_DNA"/>
</dbReference>
<reference evidence="4" key="1">
    <citation type="submission" date="2023-07" db="EMBL/GenBank/DDBJ databases">
        <title>Structural and functional analysis of rice phyllospheric bacteria for their antimicrobial properties and defense elicitation against blast disease.</title>
        <authorList>
            <person name="Sahu K.P."/>
            <person name="Asharani P."/>
            <person name="Kumar M."/>
            <person name="Reddy B."/>
            <person name="Kumar A."/>
        </authorList>
    </citation>
    <scope>NUCLEOTIDE SEQUENCE [LARGE SCALE GENOMIC DNA]</scope>
    <source>
        <strain evidence="4">OsEp_Plm_30P10</strain>
    </source>
</reference>
<evidence type="ECO:0000313" key="3">
    <source>
        <dbReference type="EMBL" id="MDZ7279145.1"/>
    </source>
</evidence>
<dbReference type="InterPro" id="IPR018764">
    <property type="entry name" value="RskA_C"/>
</dbReference>
<dbReference type="Proteomes" id="UP001288620">
    <property type="component" value="Unassembled WGS sequence"/>
</dbReference>
<evidence type="ECO:0000259" key="2">
    <source>
        <dbReference type="Pfam" id="PF10099"/>
    </source>
</evidence>
<name>A0ABU5LHI3_9GAMM</name>
<dbReference type="Pfam" id="PF10099">
    <property type="entry name" value="RskA_C"/>
    <property type="match status" value="1"/>
</dbReference>
<dbReference type="RefSeq" id="WP_322543028.1">
    <property type="nucleotide sequence ID" value="NZ_JAOBTT010000001.1"/>
</dbReference>
<keyword evidence="1" id="KW-0472">Membrane</keyword>
<evidence type="ECO:0000256" key="1">
    <source>
        <dbReference type="SAM" id="Phobius"/>
    </source>
</evidence>
<keyword evidence="1" id="KW-0812">Transmembrane</keyword>
<dbReference type="PANTHER" id="PTHR37461:SF1">
    <property type="entry name" value="ANTI-SIGMA-K FACTOR RSKA"/>
    <property type="match status" value="1"/>
</dbReference>
<organism evidence="3 4">
    <name type="scientific">Pantoea eucrina</name>
    <dbReference type="NCBI Taxonomy" id="472693"/>
    <lineage>
        <taxon>Bacteria</taxon>
        <taxon>Pseudomonadati</taxon>
        <taxon>Pseudomonadota</taxon>
        <taxon>Gammaproteobacteria</taxon>
        <taxon>Enterobacterales</taxon>
        <taxon>Erwiniaceae</taxon>
        <taxon>Pantoea</taxon>
    </lineage>
</organism>
<feature type="transmembrane region" description="Helical" evidence="1">
    <location>
        <begin position="85"/>
        <end position="105"/>
    </location>
</feature>
<sequence>MTPHDRRDDALAAEYALGTLRGGARLRFQRRMQAEPVLVARVARWQSLLTGLDTTLAPVAPPASVWKKITLSLPPEQSARTRRGVYPWLAAAAMALMVLTATYLWRAPDFTPLAVLTDAQHRAQWVVSANRDGDRLSLAPLHTISPAADKSLELWIIPAGKAPVSLGLVEAQSARAFSLHKPNALAHATLAISLEPRGGSPTGQPTGPVLYSVAL</sequence>
<evidence type="ECO:0000313" key="4">
    <source>
        <dbReference type="Proteomes" id="UP001288620"/>
    </source>
</evidence>